<evidence type="ECO:0000256" key="3">
    <source>
        <dbReference type="ARBA" id="ARBA00006759"/>
    </source>
</evidence>
<feature type="binding site" evidence="7">
    <location>
        <position position="127"/>
    </location>
    <ligand>
        <name>Zn(2+)</name>
        <dbReference type="ChEBI" id="CHEBI:29105"/>
        <label>2</label>
    </ligand>
</feature>
<dbReference type="Pfam" id="PF16123">
    <property type="entry name" value="HAGH_C"/>
    <property type="match status" value="1"/>
</dbReference>
<dbReference type="InterPro" id="IPR050110">
    <property type="entry name" value="Glyoxalase_II_hydrolase"/>
</dbReference>
<evidence type="ECO:0000256" key="1">
    <source>
        <dbReference type="ARBA" id="ARBA00001623"/>
    </source>
</evidence>
<feature type="binding site" evidence="7">
    <location>
        <position position="55"/>
    </location>
    <ligand>
        <name>Zn(2+)</name>
        <dbReference type="ChEBI" id="CHEBI:29105"/>
        <label>1</label>
    </ligand>
</feature>
<feature type="binding site" evidence="7">
    <location>
        <position position="53"/>
    </location>
    <ligand>
        <name>Zn(2+)</name>
        <dbReference type="ChEBI" id="CHEBI:29105"/>
        <label>1</label>
    </ligand>
</feature>
<dbReference type="UniPathway" id="UPA00619">
    <property type="reaction ID" value="UER00676"/>
</dbReference>
<feature type="binding site" evidence="7">
    <location>
        <position position="127"/>
    </location>
    <ligand>
        <name>Zn(2+)</name>
        <dbReference type="ChEBI" id="CHEBI:29105"/>
        <label>1</label>
    </ligand>
</feature>
<protein>
    <recommendedName>
        <fullName evidence="7">Hydroxyacylglutathione hydrolase</fullName>
        <ecNumber evidence="7">3.1.2.6</ecNumber>
    </recommendedName>
    <alternativeName>
        <fullName evidence="7">Glyoxalase II</fullName>
        <shortName evidence="7">Glx II</shortName>
    </alternativeName>
</protein>
<comment type="caution">
    <text evidence="9">The sequence shown here is derived from an EMBL/GenBank/DDBJ whole genome shotgun (WGS) entry which is preliminary data.</text>
</comment>
<dbReference type="HAMAP" id="MF_01374">
    <property type="entry name" value="Glyoxalase_2"/>
    <property type="match status" value="1"/>
</dbReference>
<reference evidence="9" key="1">
    <citation type="submission" date="2019-06" db="EMBL/GenBank/DDBJ databases">
        <authorList>
            <person name="Deangelis K."/>
            <person name="Huntemann M."/>
            <person name="Clum A."/>
            <person name="Pillay M."/>
            <person name="Palaniappan K."/>
            <person name="Varghese N."/>
            <person name="Mikhailova N."/>
            <person name="Stamatis D."/>
            <person name="Reddy T."/>
            <person name="Daum C."/>
            <person name="Shapiro N."/>
            <person name="Ivanova N."/>
            <person name="Kyrpides N."/>
            <person name="Woyke T."/>
        </authorList>
    </citation>
    <scope>NUCLEOTIDE SEQUENCE [LARGE SCALE GENOMIC DNA]</scope>
    <source>
        <strain evidence="9">128R</strain>
    </source>
</reference>
<feature type="binding site" evidence="7">
    <location>
        <position position="165"/>
    </location>
    <ligand>
        <name>Zn(2+)</name>
        <dbReference type="ChEBI" id="CHEBI:29105"/>
        <label>2</label>
    </ligand>
</feature>
<reference evidence="9" key="2">
    <citation type="submission" date="2019-08" db="EMBL/GenBank/DDBJ databases">
        <title>Investigation of anaerobic lignin degradation for improved lignocellulosic biofuels.</title>
        <authorList>
            <person name="Deangelis K.PhD."/>
        </authorList>
    </citation>
    <scope>NUCLEOTIDE SEQUENCE [LARGE SCALE GENOMIC DNA]</scope>
    <source>
        <strain evidence="9">128R</strain>
    </source>
</reference>
<keyword evidence="5 7" id="KW-0378">Hydrolase</keyword>
<dbReference type="Pfam" id="PF00753">
    <property type="entry name" value="Lactamase_B"/>
    <property type="match status" value="1"/>
</dbReference>
<gene>
    <name evidence="7" type="primary">gloB</name>
    <name evidence="9" type="ORF">FHU10_0917</name>
</gene>
<dbReference type="GO" id="GO:0046872">
    <property type="term" value="F:metal ion binding"/>
    <property type="evidence" value="ECO:0007669"/>
    <property type="project" value="UniProtKB-KW"/>
</dbReference>
<dbReference type="EMBL" id="VISQ01000001">
    <property type="protein sequence ID" value="TVZ68482.1"/>
    <property type="molecule type" value="Genomic_DNA"/>
</dbReference>
<dbReference type="InterPro" id="IPR032282">
    <property type="entry name" value="HAGH_C"/>
</dbReference>
<comment type="function">
    <text evidence="7">Thiolesterase that catalyzes the hydrolysis of S-D-lactoyl-glutathione to form glutathione and D-lactic acid.</text>
</comment>
<dbReference type="SUPFAM" id="SSF56281">
    <property type="entry name" value="Metallo-hydrolase/oxidoreductase"/>
    <property type="match status" value="1"/>
</dbReference>
<comment type="cofactor">
    <cofactor evidence="7">
        <name>Zn(2+)</name>
        <dbReference type="ChEBI" id="CHEBI:29105"/>
    </cofactor>
    <text evidence="7">Binds 2 Zn(2+) ions per subunit.</text>
</comment>
<dbReference type="PIRSF" id="PIRSF005457">
    <property type="entry name" value="Glx"/>
    <property type="match status" value="1"/>
</dbReference>
<evidence type="ECO:0000256" key="5">
    <source>
        <dbReference type="ARBA" id="ARBA00022801"/>
    </source>
</evidence>
<sequence>MNLISIPAFQDNYIWLLDNQQGHCIIVDPGEARPVLEALSQRQLSPDGILLTHHHRDHVGGVAEIIAHYPGLAVYGPQETASKGANHLVNDGDILNIGGRQYTTIAVPGHTLGHVAFYSAPYLFCGDTLFSAGCGRLFEGTAEQMYHSFQRLAQLPDETLICCAHEYTLSNLKFARAILPQDRQIETYQQQVEKFRAKGQPSVPTTLQLERKINLFLRCHDTDLQREIGFNTPPRHLHSVFSELRLRKDAF</sequence>
<evidence type="ECO:0000256" key="6">
    <source>
        <dbReference type="ARBA" id="ARBA00022833"/>
    </source>
</evidence>
<dbReference type="OrthoDB" id="9802248at2"/>
<comment type="subunit">
    <text evidence="7">Monomer.</text>
</comment>
<evidence type="ECO:0000259" key="8">
    <source>
        <dbReference type="SMART" id="SM00849"/>
    </source>
</evidence>
<dbReference type="PANTHER" id="PTHR43705:SF1">
    <property type="entry name" value="HYDROXYACYLGLUTATHIONE HYDROLASE GLOB"/>
    <property type="match status" value="1"/>
</dbReference>
<dbReference type="GO" id="GO:0004416">
    <property type="term" value="F:hydroxyacylglutathione hydrolase activity"/>
    <property type="evidence" value="ECO:0007669"/>
    <property type="project" value="UniProtKB-UniRule"/>
</dbReference>
<evidence type="ECO:0000256" key="4">
    <source>
        <dbReference type="ARBA" id="ARBA00022723"/>
    </source>
</evidence>
<dbReference type="InterPro" id="IPR036866">
    <property type="entry name" value="RibonucZ/Hydroxyglut_hydro"/>
</dbReference>
<dbReference type="InterPro" id="IPR035680">
    <property type="entry name" value="Clx_II_MBL"/>
</dbReference>
<dbReference type="InterPro" id="IPR017782">
    <property type="entry name" value="Hydroxyacylglutathione_Hdrlase"/>
</dbReference>
<feature type="binding site" evidence="7">
    <location>
        <position position="57"/>
    </location>
    <ligand>
        <name>Zn(2+)</name>
        <dbReference type="ChEBI" id="CHEBI:29105"/>
        <label>2</label>
    </ligand>
</feature>
<comment type="pathway">
    <text evidence="2 7">Secondary metabolite metabolism; methylglyoxal degradation; (R)-lactate from methylglyoxal: step 2/2.</text>
</comment>
<feature type="binding site" evidence="7">
    <location>
        <position position="58"/>
    </location>
    <ligand>
        <name>Zn(2+)</name>
        <dbReference type="ChEBI" id="CHEBI:29105"/>
        <label>2</label>
    </ligand>
</feature>
<dbReference type="AlphaFoldDB" id="A0A542D7D0"/>
<dbReference type="GO" id="GO:0019243">
    <property type="term" value="P:methylglyoxal catabolic process to D-lactate via S-lactoyl-glutathione"/>
    <property type="evidence" value="ECO:0007669"/>
    <property type="project" value="UniProtKB-UniRule"/>
</dbReference>
<dbReference type="EC" id="3.1.2.6" evidence="7"/>
<dbReference type="PANTHER" id="PTHR43705">
    <property type="entry name" value="HYDROXYACYLGLUTATHIONE HYDROLASE"/>
    <property type="match status" value="1"/>
</dbReference>
<proteinExistence type="inferred from homology"/>
<evidence type="ECO:0000256" key="7">
    <source>
        <dbReference type="HAMAP-Rule" id="MF_01374"/>
    </source>
</evidence>
<feature type="domain" description="Metallo-beta-lactamase" evidence="8">
    <location>
        <begin position="11"/>
        <end position="165"/>
    </location>
</feature>
<dbReference type="CDD" id="cd07723">
    <property type="entry name" value="hydroxyacylglutathione_hydrolase_MBL-fold"/>
    <property type="match status" value="1"/>
</dbReference>
<dbReference type="InterPro" id="IPR001279">
    <property type="entry name" value="Metallo-B-lactamas"/>
</dbReference>
<evidence type="ECO:0000313" key="9">
    <source>
        <dbReference type="EMBL" id="TVZ68482.1"/>
    </source>
</evidence>
<dbReference type="Gene3D" id="3.60.15.10">
    <property type="entry name" value="Ribonuclease Z/Hydroxyacylglutathione hydrolase-like"/>
    <property type="match status" value="1"/>
</dbReference>
<keyword evidence="4 7" id="KW-0479">Metal-binding</keyword>
<comment type="catalytic activity">
    <reaction evidence="1 7">
        <text>an S-(2-hydroxyacyl)glutathione + H2O = a 2-hydroxy carboxylate + glutathione + H(+)</text>
        <dbReference type="Rhea" id="RHEA:21864"/>
        <dbReference type="ChEBI" id="CHEBI:15377"/>
        <dbReference type="ChEBI" id="CHEBI:15378"/>
        <dbReference type="ChEBI" id="CHEBI:57925"/>
        <dbReference type="ChEBI" id="CHEBI:58896"/>
        <dbReference type="ChEBI" id="CHEBI:71261"/>
        <dbReference type="EC" id="3.1.2.6"/>
    </reaction>
</comment>
<feature type="binding site" evidence="7">
    <location>
        <position position="110"/>
    </location>
    <ligand>
        <name>Zn(2+)</name>
        <dbReference type="ChEBI" id="CHEBI:29105"/>
        <label>1</label>
    </ligand>
</feature>
<evidence type="ECO:0000256" key="2">
    <source>
        <dbReference type="ARBA" id="ARBA00004963"/>
    </source>
</evidence>
<name>A0A542D7D0_SERFO</name>
<dbReference type="SMART" id="SM00849">
    <property type="entry name" value="Lactamase_B"/>
    <property type="match status" value="1"/>
</dbReference>
<organism evidence="9">
    <name type="scientific">Serratia fonticola</name>
    <dbReference type="NCBI Taxonomy" id="47917"/>
    <lineage>
        <taxon>Bacteria</taxon>
        <taxon>Pseudomonadati</taxon>
        <taxon>Pseudomonadota</taxon>
        <taxon>Gammaproteobacteria</taxon>
        <taxon>Enterobacterales</taxon>
        <taxon>Yersiniaceae</taxon>
        <taxon>Serratia</taxon>
    </lineage>
</organism>
<accession>A0A542D7D0</accession>
<dbReference type="NCBIfam" id="TIGR03413">
    <property type="entry name" value="GSH_gloB"/>
    <property type="match status" value="1"/>
</dbReference>
<keyword evidence="6 7" id="KW-0862">Zinc</keyword>
<comment type="similarity">
    <text evidence="3 7">Belongs to the metallo-beta-lactamase superfamily. Glyoxalase II family.</text>
</comment>